<evidence type="ECO:0000256" key="5">
    <source>
        <dbReference type="SAM" id="MobiDB-lite"/>
    </source>
</evidence>
<dbReference type="InParanoid" id="A0A1B7MQY4"/>
<organism evidence="6 7">
    <name type="scientific">Rhizopogon vinicolor AM-OR11-026</name>
    <dbReference type="NCBI Taxonomy" id="1314800"/>
    <lineage>
        <taxon>Eukaryota</taxon>
        <taxon>Fungi</taxon>
        <taxon>Dikarya</taxon>
        <taxon>Basidiomycota</taxon>
        <taxon>Agaricomycotina</taxon>
        <taxon>Agaricomycetes</taxon>
        <taxon>Agaricomycetidae</taxon>
        <taxon>Boletales</taxon>
        <taxon>Suillineae</taxon>
        <taxon>Rhizopogonaceae</taxon>
        <taxon>Rhizopogon</taxon>
    </lineage>
</organism>
<evidence type="ECO:0000313" key="6">
    <source>
        <dbReference type="EMBL" id="OAX34997.1"/>
    </source>
</evidence>
<dbReference type="GO" id="GO:0005737">
    <property type="term" value="C:cytoplasm"/>
    <property type="evidence" value="ECO:0007669"/>
    <property type="project" value="TreeGrafter"/>
</dbReference>
<dbReference type="SUPFAM" id="SSF56104">
    <property type="entry name" value="SAICAR synthase-like"/>
    <property type="match status" value="1"/>
</dbReference>
<proteinExistence type="inferred from homology"/>
<dbReference type="GO" id="GO:0000824">
    <property type="term" value="F:inositol-1,4,5,6-tetrakisphosphate 3-kinase activity"/>
    <property type="evidence" value="ECO:0007669"/>
    <property type="project" value="TreeGrafter"/>
</dbReference>
<feature type="compositionally biased region" description="Acidic residues" evidence="5">
    <location>
        <begin position="285"/>
        <end position="296"/>
    </location>
</feature>
<accession>A0A1B7MQY4</accession>
<keyword evidence="3 4" id="KW-0418">Kinase</keyword>
<sequence>MSNSPLPTTLAKVHPLADQVGGHAGVQTTEDDSLLLKPALPREIHFYQLITAAGDDDPLSKLRKWTPKFLGVLKLEGKLKDADENGDGNLEIVPVSGTISFSSNRAQSLVLENRSYGFVKPCILDVKLGTVLYDEDAPPDKKARMIKTAHNTTSGETGIRLTGFQVYSNDSPNHITTPKSYGKSIKKEQLLEGIEMFFPVSLAPYPSPPNPLETSDPGMSEPHPGLPPLLLHRVLTMLEADLEELKAALSNIEMRMIGGSILIVYEGDWVRASKAFSTPSGTGMTEEEEEEDDDDDEVEVEIDENGQIVLESIPDEAMDEDEDEKEAPLCSLSLIDFAHTRLTEGQGADEGVLKGIQTIIDLVRQRREKVAAMLPREGQSSPDIEP</sequence>
<dbReference type="Pfam" id="PF03770">
    <property type="entry name" value="IPK"/>
    <property type="match status" value="2"/>
</dbReference>
<dbReference type="STRING" id="1314800.A0A1B7MQY4"/>
<dbReference type="OrthoDB" id="338650at2759"/>
<dbReference type="AlphaFoldDB" id="A0A1B7MQY4"/>
<name>A0A1B7MQY4_9AGAM</name>
<dbReference type="EMBL" id="KV448544">
    <property type="protein sequence ID" value="OAX34997.1"/>
    <property type="molecule type" value="Genomic_DNA"/>
</dbReference>
<feature type="region of interest" description="Disordered" evidence="5">
    <location>
        <begin position="276"/>
        <end position="296"/>
    </location>
</feature>
<dbReference type="InterPro" id="IPR005522">
    <property type="entry name" value="IPK"/>
</dbReference>
<evidence type="ECO:0000256" key="4">
    <source>
        <dbReference type="RuleBase" id="RU363090"/>
    </source>
</evidence>
<protein>
    <recommendedName>
        <fullName evidence="4">Kinase</fullName>
        <ecNumber evidence="4">2.7.-.-</ecNumber>
    </recommendedName>
</protein>
<dbReference type="GO" id="GO:0046854">
    <property type="term" value="P:phosphatidylinositol phosphate biosynthetic process"/>
    <property type="evidence" value="ECO:0007669"/>
    <property type="project" value="TreeGrafter"/>
</dbReference>
<evidence type="ECO:0000256" key="1">
    <source>
        <dbReference type="ARBA" id="ARBA00007374"/>
    </source>
</evidence>
<keyword evidence="7" id="KW-1185">Reference proteome</keyword>
<dbReference type="GO" id="GO:0008440">
    <property type="term" value="F:inositol-1,4,5-trisphosphate 3-kinase activity"/>
    <property type="evidence" value="ECO:0007669"/>
    <property type="project" value="TreeGrafter"/>
</dbReference>
<comment type="similarity">
    <text evidence="1 4">Belongs to the inositol phosphokinase (IPK) family.</text>
</comment>
<dbReference type="Proteomes" id="UP000092154">
    <property type="component" value="Unassembled WGS sequence"/>
</dbReference>
<evidence type="ECO:0000256" key="3">
    <source>
        <dbReference type="ARBA" id="ARBA00022777"/>
    </source>
</evidence>
<dbReference type="PANTHER" id="PTHR12400">
    <property type="entry name" value="INOSITOL POLYPHOSPHATE KINASE"/>
    <property type="match status" value="1"/>
</dbReference>
<dbReference type="EC" id="2.7.-.-" evidence="4"/>
<evidence type="ECO:0000256" key="2">
    <source>
        <dbReference type="ARBA" id="ARBA00022679"/>
    </source>
</evidence>
<evidence type="ECO:0000313" key="7">
    <source>
        <dbReference type="Proteomes" id="UP000092154"/>
    </source>
</evidence>
<gene>
    <name evidence="6" type="ORF">K503DRAFT_746555</name>
</gene>
<dbReference type="PANTHER" id="PTHR12400:SF108">
    <property type="entry name" value="KINASE"/>
    <property type="match status" value="1"/>
</dbReference>
<keyword evidence="2 4" id="KW-0808">Transferase</keyword>
<dbReference type="GO" id="GO:0032958">
    <property type="term" value="P:inositol phosphate biosynthetic process"/>
    <property type="evidence" value="ECO:0007669"/>
    <property type="project" value="InterPro"/>
</dbReference>
<dbReference type="Gene3D" id="3.30.470.160">
    <property type="entry name" value="Inositol polyphosphate kinase"/>
    <property type="match status" value="1"/>
</dbReference>
<dbReference type="GO" id="GO:0005634">
    <property type="term" value="C:nucleus"/>
    <property type="evidence" value="ECO:0007669"/>
    <property type="project" value="TreeGrafter"/>
</dbReference>
<dbReference type="InterPro" id="IPR038286">
    <property type="entry name" value="IPK_sf"/>
</dbReference>
<reference evidence="6 7" key="1">
    <citation type="submission" date="2016-06" db="EMBL/GenBank/DDBJ databases">
        <title>Comparative genomics of the ectomycorrhizal sister species Rhizopogon vinicolor and Rhizopogon vesiculosus (Basidiomycota: Boletales) reveals a divergence of the mating type B locus.</title>
        <authorList>
            <consortium name="DOE Joint Genome Institute"/>
            <person name="Mujic A.B."/>
            <person name="Kuo A."/>
            <person name="Tritt A."/>
            <person name="Lipzen A."/>
            <person name="Chen C."/>
            <person name="Johnson J."/>
            <person name="Sharma A."/>
            <person name="Barry K."/>
            <person name="Grigoriev I.V."/>
            <person name="Spatafora J.W."/>
        </authorList>
    </citation>
    <scope>NUCLEOTIDE SEQUENCE [LARGE SCALE GENOMIC DNA]</scope>
    <source>
        <strain evidence="6 7">AM-OR11-026</strain>
    </source>
</reference>